<keyword evidence="2" id="KW-0677">Repeat</keyword>
<dbReference type="InterPro" id="IPR003591">
    <property type="entry name" value="Leu-rich_rpt_typical-subtyp"/>
</dbReference>
<dbReference type="InterPro" id="IPR032675">
    <property type="entry name" value="LRR_dom_sf"/>
</dbReference>
<keyword evidence="4" id="KW-1185">Reference proteome</keyword>
<organism evidence="3 4">
    <name type="scientific">Anisodus tanguticus</name>
    <dbReference type="NCBI Taxonomy" id="243964"/>
    <lineage>
        <taxon>Eukaryota</taxon>
        <taxon>Viridiplantae</taxon>
        <taxon>Streptophyta</taxon>
        <taxon>Embryophyta</taxon>
        <taxon>Tracheophyta</taxon>
        <taxon>Spermatophyta</taxon>
        <taxon>Magnoliopsida</taxon>
        <taxon>eudicotyledons</taxon>
        <taxon>Gunneridae</taxon>
        <taxon>Pentapetalae</taxon>
        <taxon>asterids</taxon>
        <taxon>lamiids</taxon>
        <taxon>Solanales</taxon>
        <taxon>Solanaceae</taxon>
        <taxon>Solanoideae</taxon>
        <taxon>Hyoscyameae</taxon>
        <taxon>Anisodus</taxon>
    </lineage>
</organism>
<evidence type="ECO:0000256" key="2">
    <source>
        <dbReference type="ARBA" id="ARBA00022737"/>
    </source>
</evidence>
<evidence type="ECO:0000313" key="3">
    <source>
        <dbReference type="EMBL" id="KAK4378739.1"/>
    </source>
</evidence>
<protein>
    <submittedName>
        <fullName evidence="3">Uncharacterized protein</fullName>
    </submittedName>
</protein>
<dbReference type="AlphaFoldDB" id="A0AAE1SZA7"/>
<dbReference type="SMART" id="SM00369">
    <property type="entry name" value="LRR_TYP"/>
    <property type="match status" value="3"/>
</dbReference>
<comment type="caution">
    <text evidence="3">The sequence shown here is derived from an EMBL/GenBank/DDBJ whole genome shotgun (WGS) entry which is preliminary data.</text>
</comment>
<sequence>MNNVAITSDQFGPVQTWYSLLWSWAWKGRVLSPKIQEIHFPKSLHVLNIAKCNLSPDAFSKVDLGIMSLLNWLDLGGNPINSLPDSIKNLTRLKTLNIAYCTKIKCLEGLPSNITDLNADGCLALEKVASCAKGHPVEGYLNCINLVEVEGVFKLEPLENADAQVLAKMGISNLEHMKSIMISLVFGRAYNAGRVRNEYPGFVQDDISSSFSLSPKEFPPQILYHRAVFSTFLPGESIPTWFSYKFTDAADVYCTLQNVDSHKVINGLSICFVYKCPEAYTNVGLYDGPAIWLRNPKRDLNWALYPAWFGLPKDNESGMMWFSYWKVENLFQQGDVIEVMGSPQFAEFKELGVKIFYLDEQTENSDGTERIQGISLDMPMLMEDKSAKRFVTFLRFLRILNLSHSRELTRTPDFAGMPRLEKLFLKDCVKLVDIDESIGYLQEIALLNLKDCKSIRKLPRDIGKLKSLKTLDISFCSSLEWLPMELNMIKSLKVLRADGICLNQMLCTANEWKPLKALFSSWISKQRISSEISWAFLPSSLVSLSLVSCRLSDGSFPKKFSNLPLLEELDLSENLISCLPEWVKSLPQLQSLSVKSCKMLKSLTEMPNSISELSIDSCSSLEMMTYQSLKSKYPNLGHDYNCDSLVMMQGNFKLEALENADPQMLKRFGLNLETMENAMVKMDLFSSYKMKMLPPQGLYEQGIFSTFLPGNKVPSWFTKLENMNAVSFTISQPLNNIQGLSIAVVYTSSESQQNEFSRAYWRKQQNIVHNTTKDLKWMHNPRVFGVPEGNEEITWLSHWKFGDLLQDGDGISILVRLNNLKVKELGIDIVCDERELSDLSNCEVASQLPMFSNDNVPGDVSKRGILLVNQDCKFKKKIILKNLFDQLLRFLRILNLSHSWELTRTPSFSGMPPLEKLILKDCVELVEIDESICCLPEIALLNLKDCKNIRKLPRNVAKLKSLKTLDISFCSSLECLPMGLRMIDSLEVLRADGIGLNQILCTTECKSLQALFSSWISKPRISPEISWAFLPSSLVSLSLVSCSLSDESFSKKFSGPPLLQNLDLSGNSISCLPEWVKSLPQLRNLSVQSCKTLKSLTEIPSCISELSIQALENAGVRILERFGLNVERMENAMVKMNCFAGSDDKMLPLQGLYEDGVFSTFLPGNRIPSLFFSGKNTNGISFIIPEPLNNVRGLSIAVVYICSEHQNYSRAYWQKQQNIVHNRTKDLKWIHSPNIFGMPEGTEEMTWLSHWEFGNLLEVGDEISILVSLSRLKVKGIWS</sequence>
<dbReference type="PROSITE" id="PS51450">
    <property type="entry name" value="LRR"/>
    <property type="match status" value="3"/>
</dbReference>
<evidence type="ECO:0000256" key="1">
    <source>
        <dbReference type="ARBA" id="ARBA00022614"/>
    </source>
</evidence>
<dbReference type="InterPro" id="IPR001611">
    <property type="entry name" value="Leu-rich_rpt"/>
</dbReference>
<dbReference type="GO" id="GO:0006952">
    <property type="term" value="P:defense response"/>
    <property type="evidence" value="ECO:0007669"/>
    <property type="project" value="UniProtKB-ARBA"/>
</dbReference>
<accession>A0AAE1SZA7</accession>
<evidence type="ECO:0000313" key="4">
    <source>
        <dbReference type="Proteomes" id="UP001291623"/>
    </source>
</evidence>
<gene>
    <name evidence="3" type="ORF">RND71_000601</name>
</gene>
<dbReference type="SUPFAM" id="SSF52058">
    <property type="entry name" value="L domain-like"/>
    <property type="match status" value="3"/>
</dbReference>
<dbReference type="Proteomes" id="UP001291623">
    <property type="component" value="Unassembled WGS sequence"/>
</dbReference>
<name>A0AAE1SZA7_9SOLA</name>
<dbReference type="Pfam" id="PF13855">
    <property type="entry name" value="LRR_8"/>
    <property type="match status" value="1"/>
</dbReference>
<reference evidence="3" key="1">
    <citation type="submission" date="2023-12" db="EMBL/GenBank/DDBJ databases">
        <title>Genome assembly of Anisodus tanguticus.</title>
        <authorList>
            <person name="Wang Y.-J."/>
        </authorList>
    </citation>
    <scope>NUCLEOTIDE SEQUENCE</scope>
    <source>
        <strain evidence="3">KB-2021</strain>
        <tissue evidence="3">Leaf</tissue>
    </source>
</reference>
<dbReference type="PANTHER" id="PTHR47186">
    <property type="entry name" value="LEUCINE-RICH REPEAT-CONTAINING PROTEIN 57"/>
    <property type="match status" value="1"/>
</dbReference>
<keyword evidence="1" id="KW-0433">Leucine-rich repeat</keyword>
<dbReference type="EMBL" id="JAVYJV010000001">
    <property type="protein sequence ID" value="KAK4378739.1"/>
    <property type="molecule type" value="Genomic_DNA"/>
</dbReference>
<dbReference type="GO" id="GO:0051707">
    <property type="term" value="P:response to other organism"/>
    <property type="evidence" value="ECO:0007669"/>
    <property type="project" value="UniProtKB-ARBA"/>
</dbReference>
<proteinExistence type="predicted"/>
<dbReference type="Gene3D" id="3.80.10.10">
    <property type="entry name" value="Ribonuclease Inhibitor"/>
    <property type="match status" value="5"/>
</dbReference>
<dbReference type="PANTHER" id="PTHR47186:SF61">
    <property type="entry name" value="LEUCINE-RICH REPEAT-CONTAINING PROTEIN 57-RELATED"/>
    <property type="match status" value="1"/>
</dbReference>
<dbReference type="SMART" id="SM00364">
    <property type="entry name" value="LRR_BAC"/>
    <property type="match status" value="3"/>
</dbReference>